<dbReference type="RefSeq" id="XP_002999624.1">
    <property type="nucleotide sequence ID" value="XM_002999578.1"/>
</dbReference>
<sequence>MEALHYYMLSFYILIVAHLVARPLRQAFSYVRVLYAQHLAYPLLVRRQHWTGATRWEALAVLSYAGVNIALLLYPFSALPTLREVERRAGVAAFVNLVPLSIVIRTNVLTSLCNVPLGTVNLVHHWIGRVAIAQALIHAFMVLALRPRPGAVVASGYIGLSTLMLILPLSVTVRVLRLELDDDAALVTVHADAPIRASADDHFNIYFPASFPRSLVPGVHGHAMKPLWFKPGDLASPDGVRTMSFLMARDGTLASQLERLVEGAALKLGGPLRTEVGLSPVRGRHAGGQRRGHFRSAALCAAARRATEEHIQRLQQEETELVLSASSAAGEHRQSFQRRLDAVRKERTSLSRVLFHDKTQRVDLLWMLENEKQERWTADFFSALQRLDPSNRLLVVWCLYPGPRTSRLRPFPPSDHWKCTSAAPGGADVMEMMTNRIREKSTRTRGEMIVINCGDPDFTMRMRAGVIAAMGGRTFIEFVESEYQPRSHRPIDAVVAGQAGGRGAGKRVWGGKRNAASRPVTRKRLHEAA</sequence>
<evidence type="ECO:0000256" key="2">
    <source>
        <dbReference type="ARBA" id="ARBA00022448"/>
    </source>
</evidence>
<accession>C9SZ48</accession>
<dbReference type="eggNOG" id="KOG0039">
    <property type="taxonomic scope" value="Eukaryota"/>
</dbReference>
<dbReference type="KEGG" id="val:VDBG_10173"/>
<keyword evidence="2" id="KW-0813">Transport</keyword>
<dbReference type="GO" id="GO:0015677">
    <property type="term" value="P:copper ion import"/>
    <property type="evidence" value="ECO:0007669"/>
    <property type="project" value="TreeGrafter"/>
</dbReference>
<dbReference type="InterPro" id="IPR013130">
    <property type="entry name" value="Fe3_Rdtase_TM_dom"/>
</dbReference>
<evidence type="ECO:0000256" key="5">
    <source>
        <dbReference type="ARBA" id="ARBA00023065"/>
    </source>
</evidence>
<keyword evidence="11" id="KW-1185">Reference proteome</keyword>
<dbReference type="EMBL" id="DS985233">
    <property type="protein sequence ID" value="EEY24063.1"/>
    <property type="molecule type" value="Genomic_DNA"/>
</dbReference>
<feature type="transmembrane region" description="Helical" evidence="8">
    <location>
        <begin position="126"/>
        <end position="145"/>
    </location>
</feature>
<dbReference type="InterPro" id="IPR051410">
    <property type="entry name" value="Ferric/Cupric_Reductase"/>
</dbReference>
<evidence type="ECO:0000256" key="8">
    <source>
        <dbReference type="SAM" id="Phobius"/>
    </source>
</evidence>
<feature type="compositionally biased region" description="Basic residues" evidence="7">
    <location>
        <begin position="520"/>
        <end position="529"/>
    </location>
</feature>
<evidence type="ECO:0000256" key="3">
    <source>
        <dbReference type="ARBA" id="ARBA00022692"/>
    </source>
</evidence>
<feature type="region of interest" description="Disordered" evidence="7">
    <location>
        <begin position="498"/>
        <end position="529"/>
    </location>
</feature>
<feature type="domain" description="Ferric oxidoreductase" evidence="9">
    <location>
        <begin position="89"/>
        <end position="145"/>
    </location>
</feature>
<dbReference type="AlphaFoldDB" id="C9SZ48"/>
<dbReference type="GO" id="GO:0005886">
    <property type="term" value="C:plasma membrane"/>
    <property type="evidence" value="ECO:0007669"/>
    <property type="project" value="TreeGrafter"/>
</dbReference>
<evidence type="ECO:0000256" key="6">
    <source>
        <dbReference type="ARBA" id="ARBA00023136"/>
    </source>
</evidence>
<evidence type="ECO:0000313" key="10">
    <source>
        <dbReference type="EMBL" id="EEY24063.1"/>
    </source>
</evidence>
<keyword evidence="5" id="KW-0406">Ion transport</keyword>
<dbReference type="GO" id="GO:0006826">
    <property type="term" value="P:iron ion transport"/>
    <property type="evidence" value="ECO:0007669"/>
    <property type="project" value="TreeGrafter"/>
</dbReference>
<evidence type="ECO:0000256" key="1">
    <source>
        <dbReference type="ARBA" id="ARBA00004141"/>
    </source>
</evidence>
<keyword evidence="4 8" id="KW-1133">Transmembrane helix</keyword>
<protein>
    <submittedName>
        <fullName evidence="10">Predicted protein</fullName>
    </submittedName>
</protein>
<feature type="transmembrane region" description="Helical" evidence="8">
    <location>
        <begin position="6"/>
        <end position="24"/>
    </location>
</feature>
<feature type="transmembrane region" description="Helical" evidence="8">
    <location>
        <begin position="56"/>
        <end position="76"/>
    </location>
</feature>
<feature type="transmembrane region" description="Helical" evidence="8">
    <location>
        <begin position="152"/>
        <end position="171"/>
    </location>
</feature>
<reference evidence="11" key="1">
    <citation type="journal article" date="2011" name="PLoS Pathog.">
        <title>Comparative genomics yields insights into niche adaptation of plant vascular wilt pathogens.</title>
        <authorList>
            <person name="Klosterman S.J."/>
            <person name="Subbarao K.V."/>
            <person name="Kang S."/>
            <person name="Veronese P."/>
            <person name="Gold S.E."/>
            <person name="Thomma B.P.H.J."/>
            <person name="Chen Z."/>
            <person name="Henrissat B."/>
            <person name="Lee Y.-H."/>
            <person name="Park J."/>
            <person name="Garcia-Pedrajas M.D."/>
            <person name="Barbara D.J."/>
            <person name="Anchieta A."/>
            <person name="de Jonge R."/>
            <person name="Santhanam P."/>
            <person name="Maruthachalam K."/>
            <person name="Atallah Z."/>
            <person name="Amyotte S.G."/>
            <person name="Paz Z."/>
            <person name="Inderbitzin P."/>
            <person name="Hayes R.J."/>
            <person name="Heiman D.I."/>
            <person name="Young S."/>
            <person name="Zeng Q."/>
            <person name="Engels R."/>
            <person name="Galagan J."/>
            <person name="Cuomo C.A."/>
            <person name="Dobinson K.F."/>
            <person name="Ma L.-J."/>
        </authorList>
    </citation>
    <scope>NUCLEOTIDE SEQUENCE [LARGE SCALE GENOMIC DNA]</scope>
    <source>
        <strain evidence="11">VaMs.102 / ATCC MYA-4576 / FGSC 10136</strain>
    </source>
</reference>
<comment type="subcellular location">
    <subcellularLocation>
        <location evidence="1">Membrane</location>
        <topology evidence="1">Multi-pass membrane protein</topology>
    </subcellularLocation>
</comment>
<dbReference type="GO" id="GO:0000293">
    <property type="term" value="F:ferric-chelate reductase activity"/>
    <property type="evidence" value="ECO:0007669"/>
    <property type="project" value="TreeGrafter"/>
</dbReference>
<dbReference type="HOGENOM" id="CLU_033842_0_0_1"/>
<gene>
    <name evidence="10" type="ORF">VDBG_10173</name>
</gene>
<keyword evidence="3 8" id="KW-0812">Transmembrane</keyword>
<dbReference type="GeneID" id="9533553"/>
<dbReference type="PANTHER" id="PTHR32361:SF26">
    <property type="entry name" value="FAD-BINDING 8 DOMAIN-CONTAINING PROTEIN-RELATED"/>
    <property type="match status" value="1"/>
</dbReference>
<dbReference type="Pfam" id="PF01794">
    <property type="entry name" value="Ferric_reduct"/>
    <property type="match status" value="1"/>
</dbReference>
<dbReference type="Proteomes" id="UP000008698">
    <property type="component" value="Unassembled WGS sequence"/>
</dbReference>
<name>C9SZ48_VERA1</name>
<evidence type="ECO:0000259" key="9">
    <source>
        <dbReference type="Pfam" id="PF01794"/>
    </source>
</evidence>
<evidence type="ECO:0000313" key="11">
    <source>
        <dbReference type="Proteomes" id="UP000008698"/>
    </source>
</evidence>
<dbReference type="OrthoDB" id="5244652at2759"/>
<dbReference type="OMA" id="LIHAFMV"/>
<keyword evidence="6 8" id="KW-0472">Membrane</keyword>
<dbReference type="PANTHER" id="PTHR32361">
    <property type="entry name" value="FERRIC/CUPRIC REDUCTASE TRANSMEMBRANE COMPONENT"/>
    <property type="match status" value="1"/>
</dbReference>
<dbReference type="GO" id="GO:0006879">
    <property type="term" value="P:intracellular iron ion homeostasis"/>
    <property type="evidence" value="ECO:0007669"/>
    <property type="project" value="TreeGrafter"/>
</dbReference>
<proteinExistence type="predicted"/>
<evidence type="ECO:0000256" key="7">
    <source>
        <dbReference type="SAM" id="MobiDB-lite"/>
    </source>
</evidence>
<organism evidence="11">
    <name type="scientific">Verticillium alfalfae (strain VaMs.102 / ATCC MYA-4576 / FGSC 10136)</name>
    <name type="common">Verticillium wilt of alfalfa</name>
    <name type="synonym">Verticillium albo-atrum</name>
    <dbReference type="NCBI Taxonomy" id="526221"/>
    <lineage>
        <taxon>Eukaryota</taxon>
        <taxon>Fungi</taxon>
        <taxon>Dikarya</taxon>
        <taxon>Ascomycota</taxon>
        <taxon>Pezizomycotina</taxon>
        <taxon>Sordariomycetes</taxon>
        <taxon>Hypocreomycetidae</taxon>
        <taxon>Glomerellales</taxon>
        <taxon>Plectosphaerellaceae</taxon>
        <taxon>Verticillium</taxon>
    </lineage>
</organism>
<evidence type="ECO:0000256" key="4">
    <source>
        <dbReference type="ARBA" id="ARBA00022989"/>
    </source>
</evidence>